<reference evidence="1 2" key="1">
    <citation type="journal article" date="2016" name="Nat. Commun.">
        <title>Thousands of microbial genomes shed light on interconnected biogeochemical processes in an aquifer system.</title>
        <authorList>
            <person name="Anantharaman K."/>
            <person name="Brown C.T."/>
            <person name="Hug L.A."/>
            <person name="Sharon I."/>
            <person name="Castelle C.J."/>
            <person name="Probst A.J."/>
            <person name="Thomas B.C."/>
            <person name="Singh A."/>
            <person name="Wilkins M.J."/>
            <person name="Karaoz U."/>
            <person name="Brodie E.L."/>
            <person name="Williams K.H."/>
            <person name="Hubbard S.S."/>
            <person name="Banfield J.F."/>
        </authorList>
    </citation>
    <scope>NUCLEOTIDE SEQUENCE [LARGE SCALE GENOMIC DNA]</scope>
</reference>
<evidence type="ECO:0000313" key="1">
    <source>
        <dbReference type="EMBL" id="OGM91179.1"/>
    </source>
</evidence>
<dbReference type="AlphaFoldDB" id="A0A1F8DT68"/>
<gene>
    <name evidence="1" type="ORF">A2755_02110</name>
</gene>
<evidence type="ECO:0000313" key="2">
    <source>
        <dbReference type="Proteomes" id="UP000177029"/>
    </source>
</evidence>
<dbReference type="SUPFAM" id="SSF143100">
    <property type="entry name" value="TTHA1013/TTHA0281-like"/>
    <property type="match status" value="1"/>
</dbReference>
<dbReference type="Proteomes" id="UP000177029">
    <property type="component" value="Unassembled WGS sequence"/>
</dbReference>
<dbReference type="Gene3D" id="3.30.160.250">
    <property type="match status" value="1"/>
</dbReference>
<dbReference type="STRING" id="1802555.A2755_02110"/>
<dbReference type="InterPro" id="IPR035069">
    <property type="entry name" value="TTHA1013/TTHA0281-like"/>
</dbReference>
<dbReference type="EMBL" id="MGIP01000011">
    <property type="protein sequence ID" value="OGM91179.1"/>
    <property type="molecule type" value="Genomic_DNA"/>
</dbReference>
<protein>
    <recommendedName>
        <fullName evidence="3">DUF1902 domain-containing protein</fullName>
    </recommendedName>
</protein>
<comment type="caution">
    <text evidence="1">The sequence shown here is derived from an EMBL/GenBank/DDBJ whole genome shotgun (WGS) entry which is preliminary data.</text>
</comment>
<name>A0A1F8DT68_9BACT</name>
<evidence type="ECO:0008006" key="3">
    <source>
        <dbReference type="Google" id="ProtNLM"/>
    </source>
</evidence>
<accession>A0A1F8DT68</accession>
<organism evidence="1 2">
    <name type="scientific">Candidatus Wolfebacteria bacterium RIFCSPHIGHO2_01_FULL_48_22</name>
    <dbReference type="NCBI Taxonomy" id="1802555"/>
    <lineage>
        <taxon>Bacteria</taxon>
        <taxon>Candidatus Wolfeibacteriota</taxon>
    </lineage>
</organism>
<sequence>MKKTINFTISKDNIYYFAVCTDFPIVTQAKTLDELAYNIKEATELHFDGENLTELGLSSNPRIRVSLLIQ</sequence>
<proteinExistence type="predicted"/>